<keyword evidence="1" id="KW-1188">Viral release from host cell</keyword>
<accession>A0A2V4ALL8</accession>
<evidence type="ECO:0000313" key="6">
    <source>
        <dbReference type="Proteomes" id="UP000249915"/>
    </source>
</evidence>
<keyword evidence="3" id="KW-0378">Hydrolase</keyword>
<reference evidence="5 6" key="1">
    <citation type="submission" date="2016-07" db="EMBL/GenBank/DDBJ databases">
        <title>Draft genome sequence of Prauserella muralis DSM 45305, isolated from a mould-covered wall in an indoor environment.</title>
        <authorList>
            <person name="Ruckert C."/>
            <person name="Albersmeier A."/>
            <person name="Jiang C.-L."/>
            <person name="Jiang Y."/>
            <person name="Kalinowski J."/>
            <person name="Schneider O."/>
            <person name="Winkler A."/>
            <person name="Zotchev S.B."/>
        </authorList>
    </citation>
    <scope>NUCLEOTIDE SEQUENCE [LARGE SCALE GENOMIC DNA]</scope>
    <source>
        <strain evidence="5 6">DSM 45305</strain>
    </source>
</reference>
<dbReference type="RefSeq" id="WP_170160582.1">
    <property type="nucleotide sequence ID" value="NZ_MASW01000006.1"/>
</dbReference>
<proteinExistence type="predicted"/>
<feature type="domain" description="Prohead serine protease" evidence="4">
    <location>
        <begin position="55"/>
        <end position="153"/>
    </location>
</feature>
<organism evidence="5 6">
    <name type="scientific">Prauserella muralis</name>
    <dbReference type="NCBI Taxonomy" id="588067"/>
    <lineage>
        <taxon>Bacteria</taxon>
        <taxon>Bacillati</taxon>
        <taxon>Actinomycetota</taxon>
        <taxon>Actinomycetes</taxon>
        <taxon>Pseudonocardiales</taxon>
        <taxon>Pseudonocardiaceae</taxon>
        <taxon>Prauserella</taxon>
    </lineage>
</organism>
<evidence type="ECO:0000259" key="4">
    <source>
        <dbReference type="Pfam" id="PF04586"/>
    </source>
</evidence>
<dbReference type="GO" id="GO:0008233">
    <property type="term" value="F:peptidase activity"/>
    <property type="evidence" value="ECO:0007669"/>
    <property type="project" value="UniProtKB-KW"/>
</dbReference>
<dbReference type="InterPro" id="IPR054613">
    <property type="entry name" value="Peptidase_S78_dom"/>
</dbReference>
<evidence type="ECO:0000313" key="5">
    <source>
        <dbReference type="EMBL" id="PXY21132.1"/>
    </source>
</evidence>
<dbReference type="GO" id="GO:0006508">
    <property type="term" value="P:proteolysis"/>
    <property type="evidence" value="ECO:0007669"/>
    <property type="project" value="UniProtKB-KW"/>
</dbReference>
<keyword evidence="2" id="KW-0645">Protease</keyword>
<keyword evidence="6" id="KW-1185">Reference proteome</keyword>
<evidence type="ECO:0000256" key="1">
    <source>
        <dbReference type="ARBA" id="ARBA00022612"/>
    </source>
</evidence>
<sequence>MTTTLAYGRAQLDRAALADDGPLTFVASSDGLNRYGYALRTDGWRLDAYNANPVVLWMHNSFRPPIGQGRALNKDAHIVLDAVEFDRDDELARMVESKYRRGFLNAVSVGFHFVQEDGAPVDTWRMKSEEIRDELFYDLVEVSAVTTPADPRALRQQSRLALAGLGKELVELFDEQEQGAATAEEIRTAVRAELAHLGIDLAALTKKEDPEDDAPAGIDQEAAGAVLAAFSHEGRNL</sequence>
<protein>
    <recommendedName>
        <fullName evidence="4">Prohead serine protease domain-containing protein</fullName>
    </recommendedName>
</protein>
<dbReference type="EMBL" id="MASW01000006">
    <property type="protein sequence ID" value="PXY21132.1"/>
    <property type="molecule type" value="Genomic_DNA"/>
</dbReference>
<dbReference type="AlphaFoldDB" id="A0A2V4ALL8"/>
<name>A0A2V4ALL8_9PSEU</name>
<dbReference type="Proteomes" id="UP000249915">
    <property type="component" value="Unassembled WGS sequence"/>
</dbReference>
<comment type="caution">
    <text evidence="5">The sequence shown here is derived from an EMBL/GenBank/DDBJ whole genome shotgun (WGS) entry which is preliminary data.</text>
</comment>
<evidence type="ECO:0000256" key="2">
    <source>
        <dbReference type="ARBA" id="ARBA00022670"/>
    </source>
</evidence>
<dbReference type="Pfam" id="PF04586">
    <property type="entry name" value="Peptidase_S78"/>
    <property type="match status" value="1"/>
</dbReference>
<evidence type="ECO:0000256" key="3">
    <source>
        <dbReference type="ARBA" id="ARBA00022801"/>
    </source>
</evidence>
<gene>
    <name evidence="5" type="ORF">BAY60_27075</name>
</gene>